<dbReference type="GO" id="GO:0005509">
    <property type="term" value="F:calcium ion binding"/>
    <property type="evidence" value="ECO:0007669"/>
    <property type="project" value="InterPro"/>
</dbReference>
<dbReference type="Proteomes" id="UP000471633">
    <property type="component" value="Unassembled WGS sequence"/>
</dbReference>
<feature type="region of interest" description="Disordered" evidence="1">
    <location>
        <begin position="163"/>
        <end position="229"/>
    </location>
</feature>
<dbReference type="PROSITE" id="PS50222">
    <property type="entry name" value="EF_HAND_2"/>
    <property type="match status" value="1"/>
</dbReference>
<dbReference type="KEGG" id="shx:MS3_00002091"/>
<dbReference type="InterPro" id="IPR002048">
    <property type="entry name" value="EF_hand_dom"/>
</dbReference>
<dbReference type="Gene3D" id="3.30.740.10">
    <property type="entry name" value="Protein Inhibitor Of Neuronal Nitric Oxide Synthase"/>
    <property type="match status" value="2"/>
</dbReference>
<comment type="caution">
    <text evidence="3">The sequence shown here is derived from an EMBL/GenBank/DDBJ whole genome shotgun (WGS) entry which is preliminary data.</text>
</comment>
<dbReference type="GO" id="GO:0007017">
    <property type="term" value="P:microtubule-based process"/>
    <property type="evidence" value="ECO:0007669"/>
    <property type="project" value="InterPro"/>
</dbReference>
<gene>
    <name evidence="3" type="ORF">MS3_00002091</name>
</gene>
<dbReference type="InterPro" id="IPR001372">
    <property type="entry name" value="Dynein_light_chain_typ-1/2"/>
</dbReference>
<dbReference type="CTD" id="24592645"/>
<evidence type="ECO:0000313" key="4">
    <source>
        <dbReference type="Proteomes" id="UP000471633"/>
    </source>
</evidence>
<reference evidence="3" key="3">
    <citation type="submission" date="2021-06" db="EMBL/GenBank/DDBJ databases">
        <title>Chromosome-level genome assembly for S. haematobium.</title>
        <authorList>
            <person name="Stroehlein A.J."/>
        </authorList>
    </citation>
    <scope>NUCLEOTIDE SEQUENCE</scope>
</reference>
<keyword evidence="4" id="KW-1185">Reference proteome</keyword>
<protein>
    <recommendedName>
        <fullName evidence="2">EF-hand domain-containing protein</fullName>
    </recommendedName>
</protein>
<evidence type="ECO:0000259" key="2">
    <source>
        <dbReference type="PROSITE" id="PS50222"/>
    </source>
</evidence>
<name>A0A922LZD6_SCHHA</name>
<dbReference type="AlphaFoldDB" id="A0A922LZD6"/>
<feature type="domain" description="EF-hand" evidence="2">
    <location>
        <begin position="373"/>
        <end position="408"/>
    </location>
</feature>
<dbReference type="RefSeq" id="XP_035588243.2">
    <property type="nucleotide sequence ID" value="XM_035731150.2"/>
</dbReference>
<evidence type="ECO:0000256" key="1">
    <source>
        <dbReference type="SAM" id="MobiDB-lite"/>
    </source>
</evidence>
<dbReference type="EMBL" id="AMPZ03000001">
    <property type="protein sequence ID" value="KAH9596407.1"/>
    <property type="molecule type" value="Genomic_DNA"/>
</dbReference>
<dbReference type="GO" id="GO:0005868">
    <property type="term" value="C:cytoplasmic dynein complex"/>
    <property type="evidence" value="ECO:0007669"/>
    <property type="project" value="TreeGrafter"/>
</dbReference>
<dbReference type="CDD" id="cd21454">
    <property type="entry name" value="DLC-like_TAL"/>
    <property type="match status" value="3"/>
</dbReference>
<reference evidence="3" key="1">
    <citation type="journal article" date="2012" name="Nat. Genet.">
        <title>Whole-genome sequence of Schistosoma haematobium.</title>
        <authorList>
            <person name="Young N.D."/>
            <person name="Jex A.R."/>
            <person name="Li B."/>
            <person name="Liu S."/>
            <person name="Yang L."/>
            <person name="Xiong Z."/>
            <person name="Li Y."/>
            <person name="Cantacessi C."/>
            <person name="Hall R.S."/>
            <person name="Xu X."/>
            <person name="Chen F."/>
            <person name="Wu X."/>
            <person name="Zerlotini A."/>
            <person name="Oliveira G."/>
            <person name="Hofmann A."/>
            <person name="Zhang G."/>
            <person name="Fang X."/>
            <person name="Kang Y."/>
            <person name="Campbell B.E."/>
            <person name="Loukas A."/>
            <person name="Ranganathan S."/>
            <person name="Rollinson D."/>
            <person name="Rinaldi G."/>
            <person name="Brindley P.J."/>
            <person name="Yang H."/>
            <person name="Wang J."/>
            <person name="Wang J."/>
            <person name="Gasser R.B."/>
        </authorList>
    </citation>
    <scope>NUCLEOTIDE SEQUENCE</scope>
</reference>
<proteinExistence type="predicted"/>
<dbReference type="Pfam" id="PF01221">
    <property type="entry name" value="Dynein_light"/>
    <property type="match status" value="2"/>
</dbReference>
<dbReference type="SUPFAM" id="SSF47473">
    <property type="entry name" value="EF-hand"/>
    <property type="match status" value="1"/>
</dbReference>
<evidence type="ECO:0000313" key="3">
    <source>
        <dbReference type="EMBL" id="KAH9596407.1"/>
    </source>
</evidence>
<dbReference type="PANTHER" id="PTHR11886">
    <property type="entry name" value="DYNEIN LIGHT CHAIN"/>
    <property type="match status" value="1"/>
</dbReference>
<dbReference type="GeneID" id="24592645"/>
<feature type="compositionally biased region" description="Basic and acidic residues" evidence="1">
    <location>
        <begin position="174"/>
        <end position="203"/>
    </location>
</feature>
<dbReference type="GO" id="GO:0045505">
    <property type="term" value="F:dynein intermediate chain binding"/>
    <property type="evidence" value="ECO:0007669"/>
    <property type="project" value="TreeGrafter"/>
</dbReference>
<dbReference type="SUPFAM" id="SSF54648">
    <property type="entry name" value="DLC"/>
    <property type="match status" value="3"/>
</dbReference>
<reference evidence="3" key="4">
    <citation type="journal article" date="2022" name="PLoS Pathog.">
        <title>Chromosome-level genome of Schistosoma haematobium underpins genome-wide explorations of molecular variation.</title>
        <authorList>
            <person name="Stroehlein A.J."/>
            <person name="Korhonen P.K."/>
            <person name="Lee V.V."/>
            <person name="Ralph S.A."/>
            <person name="Mentink-Kane M."/>
            <person name="You H."/>
            <person name="McManus D.P."/>
            <person name="Tchuente L.T."/>
            <person name="Stothard J.R."/>
            <person name="Kaur P."/>
            <person name="Dudchenko O."/>
            <person name="Aiden E.L."/>
            <person name="Yang B."/>
            <person name="Yang H."/>
            <person name="Emery A.M."/>
            <person name="Webster B.L."/>
            <person name="Brindley P.J."/>
            <person name="Rollinson D."/>
            <person name="Chang B.C.H."/>
            <person name="Gasser R.B."/>
            <person name="Young N.D."/>
        </authorList>
    </citation>
    <scope>NUCLEOTIDE SEQUENCE</scope>
</reference>
<dbReference type="InterPro" id="IPR011992">
    <property type="entry name" value="EF-hand-dom_pair"/>
</dbReference>
<organism evidence="3 4">
    <name type="scientific">Schistosoma haematobium</name>
    <name type="common">Blood fluke</name>
    <dbReference type="NCBI Taxonomy" id="6185"/>
    <lineage>
        <taxon>Eukaryota</taxon>
        <taxon>Metazoa</taxon>
        <taxon>Spiralia</taxon>
        <taxon>Lophotrochozoa</taxon>
        <taxon>Platyhelminthes</taxon>
        <taxon>Trematoda</taxon>
        <taxon>Digenea</taxon>
        <taxon>Strigeidida</taxon>
        <taxon>Schistosomatoidea</taxon>
        <taxon>Schistosomatidae</taxon>
        <taxon>Schistosoma</taxon>
    </lineage>
</organism>
<reference evidence="3" key="2">
    <citation type="journal article" date="2019" name="Gigascience">
        <title>High-quality Schistosoma haematobium genome achieved by single-molecule and long-range sequencing.</title>
        <authorList>
            <person name="Stroehlein A.J."/>
            <person name="Korhonen P.K."/>
            <person name="Chong T.M."/>
            <person name="Lim Y.L."/>
            <person name="Chan K.G."/>
            <person name="Webster B."/>
            <person name="Rollinson D."/>
            <person name="Brindley P.J."/>
            <person name="Gasser R.B."/>
            <person name="Young N.D."/>
        </authorList>
    </citation>
    <scope>NUCLEOTIDE SEQUENCE</scope>
</reference>
<dbReference type="PANTHER" id="PTHR11886:SF35">
    <property type="entry name" value="DYNEIN LIGHT CHAIN"/>
    <property type="match status" value="1"/>
</dbReference>
<sequence length="543" mass="64253">MYQQNETITRDELRRYVKHNHLDEGMITRWQALFDPTNTGIITFQKFCDVLGVKPEQARTLRKSVVNNRPLPKDLQIISQNMSPEDQFQIFEFVRSLLDKNLSGQDMTQMIKQWLDKTFDPSWHVVIIDGSYWISYSHLPEQSLQFRLKEKCYLLSTQNTSDPLARHHLQQPTVREKKLDPRGGRNQEETLEVDRSHIEESTQLRHKTSPHMESSRPKEKRKIKEHIRPRNGDRHNWMKLFQLRKTNRLSLEDICEHLQLNIGDVRQQRSTQLKSAENSLSSYTDNQRVLGNDVQVIVDQMPMDMKLKITNEFRKLITDNVDFNGLKLTEYMKQFMDKNFSSSWVVLIVKGSYSTTFLHLEDCAFQFLLLFGEHFLDLISVFSKIDTNYDEIITKEELEKFAKENHLGNRMVQRWFELFSEETTNQITLNNEKMRRNTIQQHSALFKLGSDIEYISGDMMLPQQINVSNEARKLYQEYECDNKISIATKLKEFLDRAFGRSWHVTVVDGSFASSYTQEVNTSFHFKMKNLCYLIWKTPEYIDE</sequence>
<dbReference type="SMART" id="SM01375">
    <property type="entry name" value="Dynein_light"/>
    <property type="match status" value="3"/>
</dbReference>
<dbReference type="InterPro" id="IPR037177">
    <property type="entry name" value="DLC_sf"/>
</dbReference>
<accession>A0A922LZD6</accession>